<dbReference type="Proteomes" id="UP001200642">
    <property type="component" value="Unassembled WGS sequence"/>
</dbReference>
<reference evidence="1" key="1">
    <citation type="submission" date="2023-02" db="EMBL/GenBank/DDBJ databases">
        <title>Genome of Flavobacteriaceae gen. nov. sp. strain F89.</title>
        <authorList>
            <person name="Wang Y."/>
        </authorList>
    </citation>
    <scope>NUCLEOTIDE SEQUENCE</scope>
    <source>
        <strain evidence="1">F89</strain>
    </source>
</reference>
<accession>A0AAE3EXP3</accession>
<evidence type="ECO:0000313" key="2">
    <source>
        <dbReference type="Proteomes" id="UP001200642"/>
    </source>
</evidence>
<evidence type="ECO:0000313" key="1">
    <source>
        <dbReference type="EMBL" id="MCG2461617.1"/>
    </source>
</evidence>
<proteinExistence type="predicted"/>
<keyword evidence="2" id="KW-1185">Reference proteome</keyword>
<dbReference type="AlphaFoldDB" id="A0AAE3EXP3"/>
<gene>
    <name evidence="1" type="ORF">K8352_12725</name>
</gene>
<dbReference type="EMBL" id="JAIRBC010000018">
    <property type="protein sequence ID" value="MCG2461617.1"/>
    <property type="molecule type" value="Genomic_DNA"/>
</dbReference>
<comment type="caution">
    <text evidence="1">The sequence shown here is derived from an EMBL/GenBank/DDBJ whole genome shotgun (WGS) entry which is preliminary data.</text>
</comment>
<sequence>MRVALDIGYNVFPYEATNGSDGKEREIEQAKNIQKVIEERPNEKFLIYCGYDHVLEGNHKSWGKAMAGRLSEYTGINPLTINQVAFSEKSRPEYNNPLLKALEIKWPTVLLDQQNNPYKYQRGESWTDVAVFYPNTKYRNCRPNWLFENGVKSVPTELEDLDISFPVLILAYKKEENIIDGIPLDILEVKDKADKINLALKRRDYQIVIINRKGDARKLNLKVN</sequence>
<organism evidence="1 2">
    <name type="scientific">Cerina litoralis</name>
    <dbReference type="NCBI Taxonomy" id="2874477"/>
    <lineage>
        <taxon>Bacteria</taxon>
        <taxon>Pseudomonadati</taxon>
        <taxon>Bacteroidota</taxon>
        <taxon>Flavobacteriia</taxon>
        <taxon>Flavobacteriales</taxon>
        <taxon>Flavobacteriaceae</taxon>
        <taxon>Cerina</taxon>
    </lineage>
</organism>
<protein>
    <submittedName>
        <fullName evidence="1">Uncharacterized protein</fullName>
    </submittedName>
</protein>
<dbReference type="RefSeq" id="WP_317902760.1">
    <property type="nucleotide sequence ID" value="NZ_JAIRBC010000018.1"/>
</dbReference>
<name>A0AAE3EXP3_9FLAO</name>